<comment type="similarity">
    <text evidence="2 6">Belongs to the FPP/GGPP synthase family.</text>
</comment>
<dbReference type="RefSeq" id="WP_015539437.1">
    <property type="nucleotide sequence ID" value="NZ_BAABZN010000001.1"/>
</dbReference>
<keyword evidence="4" id="KW-0479">Metal-binding</keyword>
<dbReference type="GeneID" id="97355231"/>
<dbReference type="Gene3D" id="1.10.600.10">
    <property type="entry name" value="Farnesyl Diphosphate Synthase"/>
    <property type="match status" value="1"/>
</dbReference>
<evidence type="ECO:0000256" key="4">
    <source>
        <dbReference type="ARBA" id="ARBA00022723"/>
    </source>
</evidence>
<sequence>MDNINDIIAAIEEPPETFEEYLTRYAAQVGTLVNSYIPQGSHPDMDRYLYEPLNAYSQNGGKRHRPLICFAACRAVGGDMARATSAAAAIEHFHTAALIHDDIADEAELRRGEPCLHLTEGMGLAINMGDLALSLVNGTVINDPLLDDATKVRVVNELIEMTRRTIEGQALDIGWARDGRYDITPEDYLVMATHKTAHYSGAVPLAIGAIIGGGTEAEIEALRNYGLDTGLAFQIQDDLLNLIGSEESTKKDFRNDITEGKRTLMVVHALQHSDDRDRLIDILSSKEKDQAVLAEAVDIMETSGSIEYARNYAENLTSIAKNRLVDMVRPSSSRELLISMADWFVNRLK</sequence>
<dbReference type="Proteomes" id="UP000468327">
    <property type="component" value="Unassembled WGS sequence"/>
</dbReference>
<dbReference type="GO" id="GO:0004659">
    <property type="term" value="F:prenyltransferase activity"/>
    <property type="evidence" value="ECO:0007669"/>
    <property type="project" value="InterPro"/>
</dbReference>
<dbReference type="GO" id="GO:0046872">
    <property type="term" value="F:metal ion binding"/>
    <property type="evidence" value="ECO:0007669"/>
    <property type="project" value="UniProtKB-KW"/>
</dbReference>
<accession>A0A1Y4FYP7</accession>
<comment type="cofactor">
    <cofactor evidence="1">
        <name>Mg(2+)</name>
        <dbReference type="ChEBI" id="CHEBI:18420"/>
    </cofactor>
</comment>
<reference evidence="8" key="2">
    <citation type="journal article" date="2019" name="Int. J. Syst. Evol. Microbiol.">
        <title>Gordonibacter faecihominis is a later heterotypic synonym of Gordonibacter urolithinfaciens.</title>
        <authorList>
            <person name="Danylec N."/>
            <person name="Stoll D.A."/>
            <person name="Huch M."/>
        </authorList>
    </citation>
    <scope>NUCLEOTIDE SEQUENCE</scope>
    <source>
        <strain evidence="8">DSM 27213</strain>
    </source>
</reference>
<reference evidence="7 10" key="4">
    <citation type="submission" date="2019-11" db="EMBL/GenBank/DDBJ databases">
        <title>Whole genome shotgun sequencing (WGS) data from Adlercreutzia equolifaciens ResAG-91, Eggerthella lenta MRI-F36, MRI-F37, MRI-F40, ResAG-49, ResAG-88, ResAG-121, ResAG-145, and Gordonibacter sp. ResAG-5, ResAG-26, ResAG-43, ResAG-50, ResAG-59.</title>
        <authorList>
            <person name="Stoll D.A."/>
            <person name="Danylec N."/>
            <person name="Franz C.M.A.P."/>
            <person name="Huch M."/>
        </authorList>
    </citation>
    <scope>NUCLEOTIDE SEQUENCE [LARGE SCALE GENOMIC DNA]</scope>
    <source>
        <strain evidence="7 10">ResAG-59</strain>
    </source>
</reference>
<keyword evidence="3 6" id="KW-0808">Transferase</keyword>
<evidence type="ECO:0000313" key="9">
    <source>
        <dbReference type="Proteomes" id="UP000285258"/>
    </source>
</evidence>
<dbReference type="PROSITE" id="PS00723">
    <property type="entry name" value="POLYPRENYL_SYNTHASE_1"/>
    <property type="match status" value="1"/>
</dbReference>
<dbReference type="Proteomes" id="UP000285258">
    <property type="component" value="Unassembled WGS sequence"/>
</dbReference>
<dbReference type="AlphaFoldDB" id="A0A1Y4FYP7"/>
<organism evidence="8 9">
    <name type="scientific">Gordonibacter urolithinfaciens</name>
    <dbReference type="NCBI Taxonomy" id="1335613"/>
    <lineage>
        <taxon>Bacteria</taxon>
        <taxon>Bacillati</taxon>
        <taxon>Actinomycetota</taxon>
        <taxon>Coriobacteriia</taxon>
        <taxon>Eggerthellales</taxon>
        <taxon>Eggerthellaceae</taxon>
        <taxon>Gordonibacter</taxon>
    </lineage>
</organism>
<evidence type="ECO:0000256" key="2">
    <source>
        <dbReference type="ARBA" id="ARBA00006706"/>
    </source>
</evidence>
<evidence type="ECO:0000313" key="10">
    <source>
        <dbReference type="Proteomes" id="UP000468327"/>
    </source>
</evidence>
<name>A0A1Y4FYP7_9ACTN</name>
<dbReference type="PANTHER" id="PTHR12001:SF85">
    <property type="entry name" value="SHORT CHAIN ISOPRENYL DIPHOSPHATE SYNTHASE"/>
    <property type="match status" value="1"/>
</dbReference>
<dbReference type="GO" id="GO:0008299">
    <property type="term" value="P:isoprenoid biosynthetic process"/>
    <property type="evidence" value="ECO:0007669"/>
    <property type="project" value="InterPro"/>
</dbReference>
<evidence type="ECO:0000313" key="8">
    <source>
        <dbReference type="EMBL" id="ROT91456.1"/>
    </source>
</evidence>
<gene>
    <name evidence="8" type="ORF">DMP12_02040</name>
    <name evidence="7" type="ORF">GO738_01290</name>
</gene>
<dbReference type="EMBL" id="QIBW01000002">
    <property type="protein sequence ID" value="ROT91456.1"/>
    <property type="molecule type" value="Genomic_DNA"/>
</dbReference>
<dbReference type="EMBL" id="WPOC01000002">
    <property type="protein sequence ID" value="MVN14000.1"/>
    <property type="molecule type" value="Genomic_DNA"/>
</dbReference>
<dbReference type="SFLD" id="SFLDG01017">
    <property type="entry name" value="Polyprenyl_Transferase_Like"/>
    <property type="match status" value="1"/>
</dbReference>
<proteinExistence type="inferred from homology"/>
<keyword evidence="10" id="KW-1185">Reference proteome</keyword>
<evidence type="ECO:0000256" key="5">
    <source>
        <dbReference type="ARBA" id="ARBA00022842"/>
    </source>
</evidence>
<protein>
    <submittedName>
        <fullName evidence="8">Polyprenyl synthetase family protein</fullName>
    </submittedName>
</protein>
<dbReference type="SUPFAM" id="SSF48576">
    <property type="entry name" value="Terpenoid synthases"/>
    <property type="match status" value="1"/>
</dbReference>
<dbReference type="CDD" id="cd00685">
    <property type="entry name" value="Trans_IPPS_HT"/>
    <property type="match status" value="1"/>
</dbReference>
<reference evidence="8" key="3">
    <citation type="journal article" date="2019" name="Microbiol. Resour. Announc.">
        <title>Draft Genome Sequences of Type Strains of Gordonibacter faecihominis, Paraeggerthella hongkongensis, Parvibacter caecicola,Slackia equolifaciens, Slackia faecicanis, and Slackia isoflavoniconvertens.</title>
        <authorList>
            <person name="Danylec N."/>
            <person name="Stoll D.A."/>
            <person name="Dotsch A."/>
            <person name="Huch M."/>
        </authorList>
    </citation>
    <scope>NUCLEOTIDE SEQUENCE</scope>
    <source>
        <strain evidence="8">DSM 27213</strain>
    </source>
</reference>
<evidence type="ECO:0000256" key="1">
    <source>
        <dbReference type="ARBA" id="ARBA00001946"/>
    </source>
</evidence>
<dbReference type="InterPro" id="IPR008949">
    <property type="entry name" value="Isoprenoid_synthase_dom_sf"/>
</dbReference>
<evidence type="ECO:0000256" key="6">
    <source>
        <dbReference type="RuleBase" id="RU004466"/>
    </source>
</evidence>
<dbReference type="Pfam" id="PF00348">
    <property type="entry name" value="polyprenyl_synt"/>
    <property type="match status" value="1"/>
</dbReference>
<keyword evidence="5" id="KW-0460">Magnesium</keyword>
<dbReference type="InterPro" id="IPR000092">
    <property type="entry name" value="Polyprenyl_synt"/>
</dbReference>
<dbReference type="PANTHER" id="PTHR12001">
    <property type="entry name" value="GERANYLGERANYL PYROPHOSPHATE SYNTHASE"/>
    <property type="match status" value="1"/>
</dbReference>
<dbReference type="SFLD" id="SFLDS00005">
    <property type="entry name" value="Isoprenoid_Synthase_Type_I"/>
    <property type="match status" value="1"/>
</dbReference>
<reference evidence="9" key="1">
    <citation type="submission" date="2018-05" db="EMBL/GenBank/DDBJ databases">
        <title>Genome Sequencing of selected type strains of the family Eggerthellaceae.</title>
        <authorList>
            <person name="Danylec N."/>
            <person name="Stoll D.A."/>
            <person name="Doetsch A."/>
            <person name="Huch M."/>
        </authorList>
    </citation>
    <scope>NUCLEOTIDE SEQUENCE [LARGE SCALE GENOMIC DNA]</scope>
    <source>
        <strain evidence="9">DSM 27213</strain>
    </source>
</reference>
<dbReference type="InterPro" id="IPR033749">
    <property type="entry name" value="Polyprenyl_synt_CS"/>
</dbReference>
<evidence type="ECO:0000313" key="7">
    <source>
        <dbReference type="EMBL" id="MVN14000.1"/>
    </source>
</evidence>
<evidence type="ECO:0000256" key="3">
    <source>
        <dbReference type="ARBA" id="ARBA00022679"/>
    </source>
</evidence>
<comment type="caution">
    <text evidence="8">The sequence shown here is derived from an EMBL/GenBank/DDBJ whole genome shotgun (WGS) entry which is preliminary data.</text>
</comment>